<comment type="caution">
    <text evidence="1">The sequence shown here is derived from an EMBL/GenBank/DDBJ whole genome shotgun (WGS) entry which is preliminary data.</text>
</comment>
<reference evidence="1 2" key="1">
    <citation type="submission" date="2018-08" db="EMBL/GenBank/DDBJ databases">
        <title>Lysobacter soli KCTC 22011, whole genome shotgun sequence.</title>
        <authorList>
            <person name="Zhang X."/>
            <person name="Feng G."/>
            <person name="Zhu H."/>
        </authorList>
    </citation>
    <scope>NUCLEOTIDE SEQUENCE [LARGE SCALE GENOMIC DNA]</scope>
    <source>
        <strain evidence="1 2">KCTC 22011</strain>
    </source>
</reference>
<organism evidence="1 2">
    <name type="scientific">Lysobacter soli</name>
    <dbReference type="NCBI Taxonomy" id="453783"/>
    <lineage>
        <taxon>Bacteria</taxon>
        <taxon>Pseudomonadati</taxon>
        <taxon>Pseudomonadota</taxon>
        <taxon>Gammaproteobacteria</taxon>
        <taxon>Lysobacterales</taxon>
        <taxon>Lysobacteraceae</taxon>
        <taxon>Lysobacter</taxon>
    </lineage>
</organism>
<gene>
    <name evidence="1" type="ORF">DX912_09335</name>
</gene>
<dbReference type="AlphaFoldDB" id="A0A3D8VDT6"/>
<accession>A0A3D8VDT6</accession>
<proteinExistence type="predicted"/>
<dbReference type="Proteomes" id="UP000256829">
    <property type="component" value="Unassembled WGS sequence"/>
</dbReference>
<evidence type="ECO:0000313" key="1">
    <source>
        <dbReference type="EMBL" id="RDY67465.1"/>
    </source>
</evidence>
<protein>
    <submittedName>
        <fullName evidence="1">Uncharacterized protein</fullName>
    </submittedName>
</protein>
<dbReference type="EMBL" id="QTJR01000005">
    <property type="protein sequence ID" value="RDY67465.1"/>
    <property type="molecule type" value="Genomic_DNA"/>
</dbReference>
<sequence length="61" mass="6563">MGDSLPPGWHIEIETDDASGGSTLALVRPDGQRVEWHADASPDAPELLRELAQDIIRSGRG</sequence>
<name>A0A3D8VDT6_9GAMM</name>
<keyword evidence="2" id="KW-1185">Reference proteome</keyword>
<evidence type="ECO:0000313" key="2">
    <source>
        <dbReference type="Proteomes" id="UP000256829"/>
    </source>
</evidence>